<name>A0A9X3CXH7_9FLAO</name>
<dbReference type="PROSITE" id="PS50929">
    <property type="entry name" value="ABC_TM1F"/>
    <property type="match status" value="1"/>
</dbReference>
<dbReference type="InterPro" id="IPR039421">
    <property type="entry name" value="Type_1_exporter"/>
</dbReference>
<dbReference type="GO" id="GO:0005524">
    <property type="term" value="F:ATP binding"/>
    <property type="evidence" value="ECO:0007669"/>
    <property type="project" value="UniProtKB-KW"/>
</dbReference>
<dbReference type="InterPro" id="IPR003593">
    <property type="entry name" value="AAA+_ATPase"/>
</dbReference>
<dbReference type="InterPro" id="IPR027417">
    <property type="entry name" value="P-loop_NTPase"/>
</dbReference>
<gene>
    <name evidence="10" type="ORF">OQ279_10595</name>
</gene>
<keyword evidence="11" id="KW-1185">Reference proteome</keyword>
<dbReference type="Gene3D" id="1.20.1560.10">
    <property type="entry name" value="ABC transporter type 1, transmembrane domain"/>
    <property type="match status" value="1"/>
</dbReference>
<keyword evidence="6 7" id="KW-0472">Membrane</keyword>
<dbReference type="PANTHER" id="PTHR43394:SF4">
    <property type="entry name" value="TOXIN SECRETION ABC TRANSPORTER ATP-BINDING PROTEIN"/>
    <property type="match status" value="1"/>
</dbReference>
<dbReference type="GO" id="GO:0015421">
    <property type="term" value="F:ABC-type oligopeptide transporter activity"/>
    <property type="evidence" value="ECO:0007669"/>
    <property type="project" value="TreeGrafter"/>
</dbReference>
<dbReference type="InterPro" id="IPR003439">
    <property type="entry name" value="ABC_transporter-like_ATP-bd"/>
</dbReference>
<comment type="caution">
    <text evidence="10">The sequence shown here is derived from an EMBL/GenBank/DDBJ whole genome shotgun (WGS) entry which is preliminary data.</text>
</comment>
<dbReference type="SMART" id="SM00382">
    <property type="entry name" value="AAA"/>
    <property type="match status" value="1"/>
</dbReference>
<evidence type="ECO:0000256" key="5">
    <source>
        <dbReference type="ARBA" id="ARBA00022989"/>
    </source>
</evidence>
<keyword evidence="5 7" id="KW-1133">Transmembrane helix</keyword>
<accession>A0A9X3CXH7</accession>
<protein>
    <submittedName>
        <fullName evidence="10">ATP-binding cassette domain-containing protein</fullName>
    </submittedName>
</protein>
<dbReference type="Proteomes" id="UP001148482">
    <property type="component" value="Unassembled WGS sequence"/>
</dbReference>
<dbReference type="InterPro" id="IPR011527">
    <property type="entry name" value="ABC1_TM_dom"/>
</dbReference>
<feature type="transmembrane region" description="Helical" evidence="7">
    <location>
        <begin position="161"/>
        <end position="181"/>
    </location>
</feature>
<dbReference type="GO" id="GO:0016887">
    <property type="term" value="F:ATP hydrolysis activity"/>
    <property type="evidence" value="ECO:0007669"/>
    <property type="project" value="InterPro"/>
</dbReference>
<organism evidence="10 11">
    <name type="scientific">Salinimicrobium profundisediminis</name>
    <dbReference type="NCBI Taxonomy" id="2994553"/>
    <lineage>
        <taxon>Bacteria</taxon>
        <taxon>Pseudomonadati</taxon>
        <taxon>Bacteroidota</taxon>
        <taxon>Flavobacteriia</taxon>
        <taxon>Flavobacteriales</taxon>
        <taxon>Flavobacteriaceae</taxon>
        <taxon>Salinimicrobium</taxon>
    </lineage>
</organism>
<evidence type="ECO:0000256" key="2">
    <source>
        <dbReference type="ARBA" id="ARBA00022692"/>
    </source>
</evidence>
<evidence type="ECO:0000256" key="1">
    <source>
        <dbReference type="ARBA" id="ARBA00004651"/>
    </source>
</evidence>
<dbReference type="SUPFAM" id="SSF90123">
    <property type="entry name" value="ABC transporter transmembrane region"/>
    <property type="match status" value="1"/>
</dbReference>
<dbReference type="Pfam" id="PF00664">
    <property type="entry name" value="ABC_membrane"/>
    <property type="match status" value="1"/>
</dbReference>
<evidence type="ECO:0000256" key="3">
    <source>
        <dbReference type="ARBA" id="ARBA00022741"/>
    </source>
</evidence>
<keyword evidence="3" id="KW-0547">Nucleotide-binding</keyword>
<feature type="transmembrane region" description="Helical" evidence="7">
    <location>
        <begin position="60"/>
        <end position="80"/>
    </location>
</feature>
<feature type="domain" description="ABC transporter" evidence="8">
    <location>
        <begin position="338"/>
        <end position="560"/>
    </location>
</feature>
<evidence type="ECO:0000256" key="7">
    <source>
        <dbReference type="SAM" id="Phobius"/>
    </source>
</evidence>
<reference evidence="10" key="1">
    <citation type="submission" date="2022-11" db="EMBL/GenBank/DDBJ databases">
        <title>Salinimicrobium profundisediminis sp. nov., isolated from deep-sea sediment of the Mariana Trench.</title>
        <authorList>
            <person name="Fu H."/>
        </authorList>
    </citation>
    <scope>NUCLEOTIDE SEQUENCE</scope>
    <source>
        <strain evidence="10">MT39</strain>
    </source>
</reference>
<evidence type="ECO:0000259" key="9">
    <source>
        <dbReference type="PROSITE" id="PS50929"/>
    </source>
</evidence>
<dbReference type="PROSITE" id="PS50893">
    <property type="entry name" value="ABC_TRANSPORTER_2"/>
    <property type="match status" value="1"/>
</dbReference>
<feature type="domain" description="ABC transmembrane type-1" evidence="9">
    <location>
        <begin position="30"/>
        <end position="305"/>
    </location>
</feature>
<evidence type="ECO:0000259" key="8">
    <source>
        <dbReference type="PROSITE" id="PS50893"/>
    </source>
</evidence>
<evidence type="ECO:0000313" key="10">
    <source>
        <dbReference type="EMBL" id="MCX2838602.1"/>
    </source>
</evidence>
<evidence type="ECO:0000256" key="4">
    <source>
        <dbReference type="ARBA" id="ARBA00022840"/>
    </source>
</evidence>
<evidence type="ECO:0000313" key="11">
    <source>
        <dbReference type="Proteomes" id="UP001148482"/>
    </source>
</evidence>
<dbReference type="GO" id="GO:0005886">
    <property type="term" value="C:plasma membrane"/>
    <property type="evidence" value="ECO:0007669"/>
    <property type="project" value="UniProtKB-SubCell"/>
</dbReference>
<dbReference type="SUPFAM" id="SSF52540">
    <property type="entry name" value="P-loop containing nucleoside triphosphate hydrolases"/>
    <property type="match status" value="1"/>
</dbReference>
<keyword evidence="4 10" id="KW-0067">ATP-binding</keyword>
<dbReference type="Gene3D" id="3.40.50.300">
    <property type="entry name" value="P-loop containing nucleotide triphosphate hydrolases"/>
    <property type="match status" value="1"/>
</dbReference>
<dbReference type="RefSeq" id="WP_266069869.1">
    <property type="nucleotide sequence ID" value="NZ_JAPJDA010000016.1"/>
</dbReference>
<dbReference type="AlphaFoldDB" id="A0A9X3CXH7"/>
<comment type="subcellular location">
    <subcellularLocation>
        <location evidence="1">Cell membrane</location>
        <topology evidence="1">Multi-pass membrane protein</topology>
    </subcellularLocation>
</comment>
<feature type="transmembrane region" description="Helical" evidence="7">
    <location>
        <begin position="137"/>
        <end position="155"/>
    </location>
</feature>
<dbReference type="EMBL" id="JAPJDA010000016">
    <property type="protein sequence ID" value="MCX2838602.1"/>
    <property type="molecule type" value="Genomic_DNA"/>
</dbReference>
<dbReference type="InterPro" id="IPR036640">
    <property type="entry name" value="ABC1_TM_sf"/>
</dbReference>
<dbReference type="PANTHER" id="PTHR43394">
    <property type="entry name" value="ATP-DEPENDENT PERMEASE MDL1, MITOCHONDRIAL"/>
    <property type="match status" value="1"/>
</dbReference>
<dbReference type="Pfam" id="PF00005">
    <property type="entry name" value="ABC_tran"/>
    <property type="match status" value="1"/>
</dbReference>
<feature type="transmembrane region" description="Helical" evidence="7">
    <location>
        <begin position="27"/>
        <end position="48"/>
    </location>
</feature>
<proteinExistence type="predicted"/>
<keyword evidence="2 7" id="KW-0812">Transmembrane</keyword>
<sequence length="560" mass="62881">MAKESASPLKRLQGLLKLDRRDILQTFYYAIFAGLLNLSVPLGIQAIVNFIQGGRISTSWIILVVLVTVAVGFVGVLELMQLRIVENIQQKIFTRGSFEFAYRFPKIKMNEFKNSYPPEQANRFFDILSVQKGISKLLLDFPAALVQIVFGLILLSLYHPLFIIFGLLLVSLIYLVFRFTARRGMETSLEESKSKYKVAHWLQEIARSLLSFKLSGNTSLSLVKNDKYTMKYLAARESHFGVLRIQYIKMIVFKVLVTGGLLAVGGLLVLNQEMNIGQFVAAEIIILLIMSSVEKLTRGLESIYDVLTSLEKLGGVLDMKIEKQTAENYLSQDEPLCIELSNVDYRAEDSDLVILKDINLKILPGEKLIVSGSNGSGKTSLLKLISGVTEASSGHVYVNDLSIKSLHINGFRSRVGVYFPEEVPFEASLLENLSFGSPGVSEKEVMEVIKVVGLSQFLKLQSNGLNSVIYPEGKFMSNLERKKIILARAILKKPELLILKEPLELFNKEEATRLIGFLADKKHKRSIVVASRNELWENVCSRKIVLENGRIKETIELEHA</sequence>
<feature type="transmembrane region" description="Helical" evidence="7">
    <location>
        <begin position="251"/>
        <end position="270"/>
    </location>
</feature>
<evidence type="ECO:0000256" key="6">
    <source>
        <dbReference type="ARBA" id="ARBA00023136"/>
    </source>
</evidence>